<evidence type="ECO:0000259" key="15">
    <source>
        <dbReference type="PROSITE" id="PS50109"/>
    </source>
</evidence>
<dbReference type="InterPro" id="IPR003594">
    <property type="entry name" value="HATPase_dom"/>
</dbReference>
<keyword evidence="13" id="KW-0812">Transmembrane</keyword>
<dbReference type="PANTHER" id="PTHR43547:SF2">
    <property type="entry name" value="HYBRID SIGNAL TRANSDUCTION HISTIDINE KINASE C"/>
    <property type="match status" value="1"/>
</dbReference>
<dbReference type="Gene3D" id="1.10.10.60">
    <property type="entry name" value="Homeodomain-like"/>
    <property type="match status" value="1"/>
</dbReference>
<dbReference type="Proteomes" id="UP000515450">
    <property type="component" value="Chromosome"/>
</dbReference>
<feature type="transmembrane region" description="Helical" evidence="13">
    <location>
        <begin position="767"/>
        <end position="788"/>
    </location>
</feature>
<keyword evidence="6" id="KW-0418">Kinase</keyword>
<evidence type="ECO:0000256" key="13">
    <source>
        <dbReference type="SAM" id="Phobius"/>
    </source>
</evidence>
<name>A0A7G5EAK9_9SPHI</name>
<dbReference type="SMART" id="SM00388">
    <property type="entry name" value="HisKA"/>
    <property type="match status" value="1"/>
</dbReference>
<dbReference type="InterPro" id="IPR001789">
    <property type="entry name" value="Sig_transdc_resp-reg_receiver"/>
</dbReference>
<dbReference type="Pfam" id="PF12833">
    <property type="entry name" value="HTH_18"/>
    <property type="match status" value="1"/>
</dbReference>
<dbReference type="FunFam" id="1.10.287.130:FF:000045">
    <property type="entry name" value="Two-component system sensor histidine kinase/response regulator"/>
    <property type="match status" value="1"/>
</dbReference>
<dbReference type="Pfam" id="PF07494">
    <property type="entry name" value="Reg_prop"/>
    <property type="match status" value="5"/>
</dbReference>
<dbReference type="EMBL" id="CP058555">
    <property type="protein sequence ID" value="QMV71034.1"/>
    <property type="molecule type" value="Genomic_DNA"/>
</dbReference>
<keyword evidence="5" id="KW-0547">Nucleotide-binding</keyword>
<reference evidence="17 18" key="1">
    <citation type="journal article" date="2020" name="G3 (Bethesda)">
        <title>CeMbio - The Caenorhabditis elegans Microbiome Resource.</title>
        <authorList>
            <person name="Dirksen P."/>
            <person name="Assie A."/>
            <person name="Zimmermann J."/>
            <person name="Zhang F."/>
            <person name="Tietje A.M."/>
            <person name="Marsh S.A."/>
            <person name="Felix M.A."/>
            <person name="Shapira M."/>
            <person name="Kaleta C."/>
            <person name="Schulenburg H."/>
            <person name="Samuel B."/>
        </authorList>
    </citation>
    <scope>NUCLEOTIDE SEQUENCE [LARGE SCALE GENOMIC DNA]</scope>
    <source>
        <strain evidence="17 18">BIGb0170</strain>
    </source>
</reference>
<keyword evidence="8" id="KW-0902">Two-component regulatory system</keyword>
<dbReference type="SUPFAM" id="SSF101898">
    <property type="entry name" value="NHL repeat"/>
    <property type="match status" value="1"/>
</dbReference>
<dbReference type="InterPro" id="IPR011110">
    <property type="entry name" value="Reg_prop"/>
</dbReference>
<feature type="modified residue" description="4-aspartylphosphate" evidence="11">
    <location>
        <position position="1130"/>
    </location>
</feature>
<keyword evidence="3 11" id="KW-0597">Phosphoprotein</keyword>
<evidence type="ECO:0000256" key="6">
    <source>
        <dbReference type="ARBA" id="ARBA00022777"/>
    </source>
</evidence>
<keyword evidence="4" id="KW-0808">Transferase</keyword>
<keyword evidence="13" id="KW-0472">Membrane</keyword>
<dbReference type="SMART" id="SM00387">
    <property type="entry name" value="HATPase_c"/>
    <property type="match status" value="1"/>
</dbReference>
<dbReference type="PROSITE" id="PS50109">
    <property type="entry name" value="HIS_KIN"/>
    <property type="match status" value="1"/>
</dbReference>
<dbReference type="InterPro" id="IPR013783">
    <property type="entry name" value="Ig-like_fold"/>
</dbReference>
<feature type="compositionally biased region" description="Basic and acidic residues" evidence="12">
    <location>
        <begin position="1045"/>
        <end position="1063"/>
    </location>
</feature>
<dbReference type="PROSITE" id="PS50110">
    <property type="entry name" value="RESPONSE_REGULATORY"/>
    <property type="match status" value="1"/>
</dbReference>
<dbReference type="Pfam" id="PF00512">
    <property type="entry name" value="HisKA"/>
    <property type="match status" value="1"/>
</dbReference>
<comment type="catalytic activity">
    <reaction evidence="1">
        <text>ATP + protein L-histidine = ADP + protein N-phospho-L-histidine.</text>
        <dbReference type="EC" id="2.7.13.3"/>
    </reaction>
</comment>
<dbReference type="GO" id="GO:0003700">
    <property type="term" value="F:DNA-binding transcription factor activity"/>
    <property type="evidence" value="ECO:0007669"/>
    <property type="project" value="InterPro"/>
</dbReference>
<keyword evidence="13" id="KW-1133">Transmembrane helix</keyword>
<dbReference type="InterPro" id="IPR011123">
    <property type="entry name" value="Y_Y_Y"/>
</dbReference>
<dbReference type="GO" id="GO:0005524">
    <property type="term" value="F:ATP binding"/>
    <property type="evidence" value="ECO:0007669"/>
    <property type="project" value="UniProtKB-KW"/>
</dbReference>
<dbReference type="SUPFAM" id="SSF55874">
    <property type="entry name" value="ATPase domain of HSP90 chaperone/DNA topoisomerase II/histidine kinase"/>
    <property type="match status" value="1"/>
</dbReference>
<evidence type="ECO:0000313" key="18">
    <source>
        <dbReference type="Proteomes" id="UP000515450"/>
    </source>
</evidence>
<evidence type="ECO:0000256" key="3">
    <source>
        <dbReference type="ARBA" id="ARBA00022553"/>
    </source>
</evidence>
<evidence type="ECO:0000259" key="16">
    <source>
        <dbReference type="PROSITE" id="PS50110"/>
    </source>
</evidence>
<dbReference type="GO" id="GO:0000155">
    <property type="term" value="F:phosphorelay sensor kinase activity"/>
    <property type="evidence" value="ECO:0007669"/>
    <property type="project" value="InterPro"/>
</dbReference>
<protein>
    <recommendedName>
        <fullName evidence="2">histidine kinase</fullName>
        <ecNumber evidence="2">2.7.13.3</ecNumber>
    </recommendedName>
</protein>
<organism evidence="17 18">
    <name type="scientific">Sphingobacterium paramultivorum</name>
    <dbReference type="NCBI Taxonomy" id="2886510"/>
    <lineage>
        <taxon>Bacteria</taxon>
        <taxon>Pseudomonadati</taxon>
        <taxon>Bacteroidota</taxon>
        <taxon>Sphingobacteriia</taxon>
        <taxon>Sphingobacteriales</taxon>
        <taxon>Sphingobacteriaceae</taxon>
        <taxon>Sphingobacterium</taxon>
    </lineage>
</organism>
<dbReference type="Gene3D" id="3.40.50.2300">
    <property type="match status" value="1"/>
</dbReference>
<dbReference type="SUPFAM" id="SSF47384">
    <property type="entry name" value="Homodimeric domain of signal transducing histidine kinase"/>
    <property type="match status" value="1"/>
</dbReference>
<dbReference type="FunFam" id="2.60.40.10:FF:000791">
    <property type="entry name" value="Two-component system sensor histidine kinase/response regulator"/>
    <property type="match status" value="1"/>
</dbReference>
<dbReference type="Gene3D" id="2.60.40.10">
    <property type="entry name" value="Immunoglobulins"/>
    <property type="match status" value="1"/>
</dbReference>
<dbReference type="InterPro" id="IPR005467">
    <property type="entry name" value="His_kinase_dom"/>
</dbReference>
<evidence type="ECO:0000256" key="8">
    <source>
        <dbReference type="ARBA" id="ARBA00023012"/>
    </source>
</evidence>
<sequence length="1336" mass="151322">MSIGVHAQSTSKSFINISVDKGLSQSTVFAITQDTLGFIWVGTQDGLNRYDGKTFTIYKPSKDDKSSIGSYYIFSLFVDRSGKLWVGGNGGVSVYNSNTNSFKNYSLNPEPGEWYVTNIIQDKSGDIWASTNTGEIYRYDPKNDLFKALKPNVHAYGAKGIYSIAMVGKELLLGTENGLFFYDVQSGKTRPLATPFGNLWVNYFYSDGPFLWIGTEGKGLLRLDTRNLQFLNFLRIPMNGHSIADNNIRGITKDVSGKLWIGTFGGLSIFDGIGNFENYYHHANSPLTLSQNSVRCIFRDRQGGMWLGTYYGGLNYFHNDHISFNLLSQNTGNAVLNDKVVNVIKEDKTGNFWIGTNDKGVDYWQPKENVIRHFAYQETGGSISSNNIKAIEFGTDGKILLGTHNSGLNILDPKTGYCRVFKHSPNNSQSISGDMVYALLKDHSGKIWVGTKTGLDLFDENSAEFNEFKADKSGVQLSSTEINFLMEDSKKRLWIGTNNGVNRYNLVSNRFEQLANSTLSNDVVNCIAEDKKGRIWIGTRDGLNLFDEVKHSFINYKARPDFAKGTINSILPDEGGDLWLGLSSGLIKYNTDARQRVYFDGLHTLQNTQLNLNAACRAKTGMMLFGGINGITYFYPKSISHAPLKLRIAFTGLELFNKTISVGDGSNILVQQLDAVHTLEFSHEQKQFTIFFNTFNFIAPNSTKYNYKLEGYDLEWQQAENIPKASYANLPPGQYVFRVKATGSQGEQSPERTLEIIIKPIWYKTSWFYLFVTIAVAAAGYIIYRILIERVQAKHQLKLERIQREKNNYLNKVKMDFFTNVSHEFRTPLSLIMAPLEEILARPTLDRKMRQSHELIMRNTRRLFDMVNQLLDFRKTELGTRKLQVAKLDVVALTAQVCKSFTPLSEKQHIDFTFDTALDSFVCYIDRIAVESMLYNLLSNAFKYSAAGDSVRVELEADDVQVIIRVKDTGRGMANEHLHKIFESFYQIDQKEMNLGSGVGLAFTKSLVDLHHGEIKVSSELGKGSVFIISLPLADECYAQDIHGIDPQETNRDQPHYRSTEEEGRPDEDVSTIATDTKEKEVLMIVDDNREIVTYLAEYFGQEYTVITAFDGKEALALLADRHPDAIISDVMMPEMDGLHFCKKIKQNIQTSHIPIILLTAKSEISQQLKGFEMGADDYVLKPFSIALLDAKVRTLLRTRDRLREYYKNTGEIEPEKLTFNYLDQEFLEKVIAIVESNLDEYNFSVEILSQQLGMSRTNLYLKIKAITGDTVTAMIKRIRLKKAVELLQERKYTLSEIAYKCGFNTPSYFSTTFKQYYGCMPSEYLEKQGVDRANS</sequence>
<dbReference type="SUPFAM" id="SSF46689">
    <property type="entry name" value="Homeodomain-like"/>
    <property type="match status" value="1"/>
</dbReference>
<dbReference type="SMART" id="SM00448">
    <property type="entry name" value="REC"/>
    <property type="match status" value="1"/>
</dbReference>
<dbReference type="EC" id="2.7.13.3" evidence="2"/>
<dbReference type="InterPro" id="IPR015943">
    <property type="entry name" value="WD40/YVTN_repeat-like_dom_sf"/>
</dbReference>
<dbReference type="SMART" id="SM00342">
    <property type="entry name" value="HTH_ARAC"/>
    <property type="match status" value="1"/>
</dbReference>
<evidence type="ECO:0000259" key="14">
    <source>
        <dbReference type="PROSITE" id="PS01124"/>
    </source>
</evidence>
<dbReference type="SUPFAM" id="SSF63829">
    <property type="entry name" value="Calcium-dependent phosphotriesterase"/>
    <property type="match status" value="1"/>
</dbReference>
<dbReference type="Gene3D" id="3.30.565.10">
    <property type="entry name" value="Histidine kinase-like ATPase, C-terminal domain"/>
    <property type="match status" value="1"/>
</dbReference>
<dbReference type="InterPro" id="IPR036890">
    <property type="entry name" value="HATPase_C_sf"/>
</dbReference>
<dbReference type="GO" id="GO:0043565">
    <property type="term" value="F:sequence-specific DNA binding"/>
    <property type="evidence" value="ECO:0007669"/>
    <property type="project" value="InterPro"/>
</dbReference>
<dbReference type="FunFam" id="3.30.565.10:FF:000037">
    <property type="entry name" value="Hybrid sensor histidine kinase/response regulator"/>
    <property type="match status" value="1"/>
</dbReference>
<evidence type="ECO:0000256" key="9">
    <source>
        <dbReference type="ARBA" id="ARBA00023015"/>
    </source>
</evidence>
<evidence type="ECO:0000313" key="17">
    <source>
        <dbReference type="EMBL" id="QMV71034.1"/>
    </source>
</evidence>
<dbReference type="InterPro" id="IPR009057">
    <property type="entry name" value="Homeodomain-like_sf"/>
</dbReference>
<accession>A0A7G5EAK9</accession>
<keyword evidence="9" id="KW-0805">Transcription regulation</keyword>
<dbReference type="InterPro" id="IPR018060">
    <property type="entry name" value="HTH_AraC"/>
</dbReference>
<dbReference type="Pfam" id="PF02518">
    <property type="entry name" value="HATPase_c"/>
    <property type="match status" value="1"/>
</dbReference>
<feature type="domain" description="Histidine kinase" evidence="15">
    <location>
        <begin position="820"/>
        <end position="1035"/>
    </location>
</feature>
<dbReference type="InterPro" id="IPR004358">
    <property type="entry name" value="Sig_transdc_His_kin-like_C"/>
</dbReference>
<keyword evidence="10" id="KW-0804">Transcription</keyword>
<dbReference type="Pfam" id="PF00072">
    <property type="entry name" value="Response_reg"/>
    <property type="match status" value="1"/>
</dbReference>
<evidence type="ECO:0000256" key="12">
    <source>
        <dbReference type="SAM" id="MobiDB-lite"/>
    </source>
</evidence>
<dbReference type="InterPro" id="IPR011006">
    <property type="entry name" value="CheY-like_superfamily"/>
</dbReference>
<dbReference type="CDD" id="cd00082">
    <property type="entry name" value="HisKA"/>
    <property type="match status" value="1"/>
</dbReference>
<dbReference type="InterPro" id="IPR036097">
    <property type="entry name" value="HisK_dim/P_sf"/>
</dbReference>
<evidence type="ECO:0000256" key="10">
    <source>
        <dbReference type="ARBA" id="ARBA00023163"/>
    </source>
</evidence>
<evidence type="ECO:0000256" key="1">
    <source>
        <dbReference type="ARBA" id="ARBA00000085"/>
    </source>
</evidence>
<keyword evidence="18" id="KW-1185">Reference proteome</keyword>
<evidence type="ECO:0000256" key="11">
    <source>
        <dbReference type="PROSITE-ProRule" id="PRU00169"/>
    </source>
</evidence>
<dbReference type="FunFam" id="1.10.10.60:FF:000284">
    <property type="entry name" value="Two-component system sensor histidine kinase/response regulator"/>
    <property type="match status" value="1"/>
</dbReference>
<feature type="domain" description="HTH araC/xylS-type" evidence="14">
    <location>
        <begin position="1229"/>
        <end position="1328"/>
    </location>
</feature>
<dbReference type="PANTHER" id="PTHR43547">
    <property type="entry name" value="TWO-COMPONENT HISTIDINE KINASE"/>
    <property type="match status" value="1"/>
</dbReference>
<evidence type="ECO:0000256" key="5">
    <source>
        <dbReference type="ARBA" id="ARBA00022741"/>
    </source>
</evidence>
<feature type="region of interest" description="Disordered" evidence="12">
    <location>
        <begin position="1045"/>
        <end position="1070"/>
    </location>
</feature>
<proteinExistence type="predicted"/>
<dbReference type="PRINTS" id="PR00344">
    <property type="entry name" value="BCTRLSENSOR"/>
</dbReference>
<dbReference type="Pfam" id="PF07495">
    <property type="entry name" value="Y_Y_Y"/>
    <property type="match status" value="1"/>
</dbReference>
<dbReference type="CDD" id="cd17574">
    <property type="entry name" value="REC_OmpR"/>
    <property type="match status" value="1"/>
</dbReference>
<gene>
    <name evidence="17" type="ORF">HS960_01345</name>
</gene>
<dbReference type="Gene3D" id="1.10.287.130">
    <property type="match status" value="1"/>
</dbReference>
<keyword evidence="7" id="KW-0067">ATP-binding</keyword>
<feature type="domain" description="Response regulatory" evidence="16">
    <location>
        <begin position="1082"/>
        <end position="1197"/>
    </location>
</feature>
<evidence type="ECO:0000256" key="7">
    <source>
        <dbReference type="ARBA" id="ARBA00022840"/>
    </source>
</evidence>
<evidence type="ECO:0000256" key="2">
    <source>
        <dbReference type="ARBA" id="ARBA00012438"/>
    </source>
</evidence>
<evidence type="ECO:0000256" key="4">
    <source>
        <dbReference type="ARBA" id="ARBA00022679"/>
    </source>
</evidence>
<dbReference type="FunFam" id="3.40.50.2300:FF:000138">
    <property type="entry name" value="Two-component system sensor histidine kinase/response regulator"/>
    <property type="match status" value="1"/>
</dbReference>
<dbReference type="InterPro" id="IPR003661">
    <property type="entry name" value="HisK_dim/P_dom"/>
</dbReference>
<dbReference type="Gene3D" id="2.130.10.10">
    <property type="entry name" value="YVTN repeat-like/Quinoprotein amine dehydrogenase"/>
    <property type="match status" value="2"/>
</dbReference>
<dbReference type="PROSITE" id="PS01124">
    <property type="entry name" value="HTH_ARAC_FAMILY_2"/>
    <property type="match status" value="1"/>
</dbReference>
<dbReference type="SUPFAM" id="SSF52172">
    <property type="entry name" value="CheY-like"/>
    <property type="match status" value="1"/>
</dbReference>